<keyword evidence="3" id="KW-0874">Quinone</keyword>
<dbReference type="PANTHER" id="PTHR10849">
    <property type="entry name" value="NADH DEHYDROGENASE UBIQUINONE IRON-SULFUR PROTEIN 8, MITOCHONDRIAL"/>
    <property type="match status" value="1"/>
</dbReference>
<evidence type="ECO:0000256" key="6">
    <source>
        <dbReference type="ARBA" id="ARBA00022967"/>
    </source>
</evidence>
<dbReference type="SUPFAM" id="SSF54862">
    <property type="entry name" value="4Fe-4S ferredoxins"/>
    <property type="match status" value="1"/>
</dbReference>
<keyword evidence="7" id="KW-0408">Iron</keyword>
<sequence length="98" mass="10988">MTHARIRLVTDRCTSCMICARECPTWCIGISSHTEPLPDSPPGPRQRTHHVLDSFTLDWSLCMYCGICIEECPFDALEWDTEVPRATASAAAMTEELT</sequence>
<keyword evidence="1" id="KW-1003">Cell membrane</keyword>
<evidence type="ECO:0000256" key="7">
    <source>
        <dbReference type="ARBA" id="ARBA00023004"/>
    </source>
</evidence>
<keyword evidence="6" id="KW-1278">Translocase</keyword>
<dbReference type="Pfam" id="PF12800">
    <property type="entry name" value="Fer4_4"/>
    <property type="match status" value="1"/>
</dbReference>
<keyword evidence="10" id="KW-0830">Ubiquinone</keyword>
<evidence type="ECO:0000313" key="13">
    <source>
        <dbReference type="EMBL" id="WZW99443.1"/>
    </source>
</evidence>
<proteinExistence type="predicted"/>
<evidence type="ECO:0000256" key="11">
    <source>
        <dbReference type="ARBA" id="ARBA00023136"/>
    </source>
</evidence>
<dbReference type="EMBL" id="CP115965">
    <property type="protein sequence ID" value="WZW99443.1"/>
    <property type="molecule type" value="Genomic_DNA"/>
</dbReference>
<keyword evidence="4" id="KW-0479">Metal-binding</keyword>
<keyword evidence="11" id="KW-0472">Membrane</keyword>
<dbReference type="InterPro" id="IPR010226">
    <property type="entry name" value="NADH_quinone_OxRdtase_chainI"/>
</dbReference>
<evidence type="ECO:0000256" key="1">
    <source>
        <dbReference type="ARBA" id="ARBA00022475"/>
    </source>
</evidence>
<evidence type="ECO:0000256" key="2">
    <source>
        <dbReference type="ARBA" id="ARBA00022485"/>
    </source>
</evidence>
<evidence type="ECO:0000256" key="8">
    <source>
        <dbReference type="ARBA" id="ARBA00023014"/>
    </source>
</evidence>
<evidence type="ECO:0000256" key="3">
    <source>
        <dbReference type="ARBA" id="ARBA00022719"/>
    </source>
</evidence>
<name>A0ABZ3C9I6_9ACTN</name>
<dbReference type="PROSITE" id="PS00198">
    <property type="entry name" value="4FE4S_FER_1"/>
    <property type="match status" value="2"/>
</dbReference>
<protein>
    <submittedName>
        <fullName evidence="13">4Fe-4S binding protein</fullName>
    </submittedName>
</protein>
<evidence type="ECO:0000259" key="12">
    <source>
        <dbReference type="PROSITE" id="PS51379"/>
    </source>
</evidence>
<evidence type="ECO:0000256" key="5">
    <source>
        <dbReference type="ARBA" id="ARBA00022737"/>
    </source>
</evidence>
<dbReference type="RefSeq" id="WP_232549902.1">
    <property type="nucleotide sequence ID" value="NZ_CP115965.1"/>
</dbReference>
<dbReference type="PROSITE" id="PS51379">
    <property type="entry name" value="4FE4S_FER_2"/>
    <property type="match status" value="2"/>
</dbReference>
<evidence type="ECO:0000256" key="10">
    <source>
        <dbReference type="ARBA" id="ARBA00023075"/>
    </source>
</evidence>
<gene>
    <name evidence="13" type="ORF">PCC79_04380</name>
</gene>
<dbReference type="Gene3D" id="3.30.70.3270">
    <property type="match status" value="1"/>
</dbReference>
<feature type="domain" description="4Fe-4S ferredoxin-type" evidence="12">
    <location>
        <begin position="53"/>
        <end position="82"/>
    </location>
</feature>
<accession>A0ABZ3C9I6</accession>
<dbReference type="InterPro" id="IPR017900">
    <property type="entry name" value="4Fe4S_Fe_S_CS"/>
</dbReference>
<keyword evidence="9" id="KW-0520">NAD</keyword>
<organism evidence="13 14">
    <name type="scientific">Propioniciclava soli</name>
    <dbReference type="NCBI Taxonomy" id="2775081"/>
    <lineage>
        <taxon>Bacteria</taxon>
        <taxon>Bacillati</taxon>
        <taxon>Actinomycetota</taxon>
        <taxon>Actinomycetes</taxon>
        <taxon>Propionibacteriales</taxon>
        <taxon>Propionibacteriaceae</taxon>
        <taxon>Propioniciclava</taxon>
    </lineage>
</organism>
<feature type="domain" description="4Fe-4S ferredoxin-type" evidence="12">
    <location>
        <begin position="4"/>
        <end position="33"/>
    </location>
</feature>
<dbReference type="Pfam" id="PF00037">
    <property type="entry name" value="Fer4"/>
    <property type="match status" value="1"/>
</dbReference>
<keyword evidence="5" id="KW-0677">Repeat</keyword>
<dbReference type="InterPro" id="IPR017896">
    <property type="entry name" value="4Fe4S_Fe-S-bd"/>
</dbReference>
<evidence type="ECO:0000256" key="4">
    <source>
        <dbReference type="ARBA" id="ARBA00022723"/>
    </source>
</evidence>
<evidence type="ECO:0000313" key="14">
    <source>
        <dbReference type="Proteomes" id="UP001434337"/>
    </source>
</evidence>
<keyword evidence="2" id="KW-0004">4Fe-4S</keyword>
<dbReference type="PANTHER" id="PTHR10849:SF24">
    <property type="entry name" value="NADH-QUINONE OXIDOREDUCTASE SUBUNIT I 2"/>
    <property type="match status" value="1"/>
</dbReference>
<keyword evidence="14" id="KW-1185">Reference proteome</keyword>
<evidence type="ECO:0000256" key="9">
    <source>
        <dbReference type="ARBA" id="ARBA00023027"/>
    </source>
</evidence>
<keyword evidence="8" id="KW-0411">Iron-sulfur</keyword>
<reference evidence="13 14" key="1">
    <citation type="journal article" date="2023" name="Environ Microbiome">
        <title>A coral-associated actinobacterium mitigates coral bleaching under heat stress.</title>
        <authorList>
            <person name="Li J."/>
            <person name="Zou Y."/>
            <person name="Li Q."/>
            <person name="Zhang J."/>
            <person name="Bourne D.G."/>
            <person name="Lyu Y."/>
            <person name="Liu C."/>
            <person name="Zhang S."/>
        </authorList>
    </citation>
    <scope>NUCLEOTIDE SEQUENCE [LARGE SCALE GENOMIC DNA]</scope>
    <source>
        <strain evidence="13 14">SCSIO 13291</strain>
    </source>
</reference>
<dbReference type="Proteomes" id="UP001434337">
    <property type="component" value="Chromosome"/>
</dbReference>